<evidence type="ECO:0000256" key="1">
    <source>
        <dbReference type="SAM" id="MobiDB-lite"/>
    </source>
</evidence>
<proteinExistence type="predicted"/>
<protein>
    <submittedName>
        <fullName evidence="2">Kinase-like domain-containing protein</fullName>
    </submittedName>
</protein>
<dbReference type="Proteomes" id="UP001480595">
    <property type="component" value="Unassembled WGS sequence"/>
</dbReference>
<feature type="region of interest" description="Disordered" evidence="1">
    <location>
        <begin position="58"/>
        <end position="80"/>
    </location>
</feature>
<feature type="region of interest" description="Disordered" evidence="1">
    <location>
        <begin position="1"/>
        <end position="21"/>
    </location>
</feature>
<keyword evidence="3" id="KW-1185">Reference proteome</keyword>
<name>A0ABR1T8K8_9PEZI</name>
<dbReference type="RefSeq" id="XP_066709793.1">
    <property type="nucleotide sequence ID" value="XM_066864832.1"/>
</dbReference>
<comment type="caution">
    <text evidence="2">The sequence shown here is derived from an EMBL/GenBank/DDBJ whole genome shotgun (WGS) entry which is preliminary data.</text>
</comment>
<gene>
    <name evidence="2" type="ORF">PG994_013423</name>
</gene>
<accession>A0ABR1T8K8</accession>
<sequence>MSKPQMLSEIGSEEPSTVHPSITVVTKNKDNWVLVWDERPREFDFYNTITGAKQTIEAERTRPTNSDMESNASTSSCFQPHLPSLHQKKEALKAALLAGYNHAVSQHAVSQLLLEYDGVDTNTPLFWTPTSTSTTPLQWAVVQDNLDLVTLFLTSHKEGKQPPLLNLLGGLLSALEIRSASV</sequence>
<reference evidence="2 3" key="1">
    <citation type="submission" date="2023-01" db="EMBL/GenBank/DDBJ databases">
        <title>Analysis of 21 Apiospora genomes using comparative genomics revels a genus with tremendous synthesis potential of carbohydrate active enzymes and secondary metabolites.</title>
        <authorList>
            <person name="Sorensen T."/>
        </authorList>
    </citation>
    <scope>NUCLEOTIDE SEQUENCE [LARGE SCALE GENOMIC DNA]</scope>
    <source>
        <strain evidence="2 3">CBS 135458</strain>
    </source>
</reference>
<organism evidence="2 3">
    <name type="scientific">Apiospora phragmitis</name>
    <dbReference type="NCBI Taxonomy" id="2905665"/>
    <lineage>
        <taxon>Eukaryota</taxon>
        <taxon>Fungi</taxon>
        <taxon>Dikarya</taxon>
        <taxon>Ascomycota</taxon>
        <taxon>Pezizomycotina</taxon>
        <taxon>Sordariomycetes</taxon>
        <taxon>Xylariomycetidae</taxon>
        <taxon>Amphisphaeriales</taxon>
        <taxon>Apiosporaceae</taxon>
        <taxon>Apiospora</taxon>
    </lineage>
</organism>
<dbReference type="EMBL" id="JAQQWL010000013">
    <property type="protein sequence ID" value="KAK8042940.1"/>
    <property type="molecule type" value="Genomic_DNA"/>
</dbReference>
<evidence type="ECO:0000313" key="2">
    <source>
        <dbReference type="EMBL" id="KAK8042940.1"/>
    </source>
</evidence>
<evidence type="ECO:0000313" key="3">
    <source>
        <dbReference type="Proteomes" id="UP001480595"/>
    </source>
</evidence>
<dbReference type="GeneID" id="92097895"/>
<feature type="compositionally biased region" description="Polar residues" evidence="1">
    <location>
        <begin position="63"/>
        <end position="78"/>
    </location>
</feature>